<name>A0A930B6J7_9FIRM</name>
<organism evidence="1 2">
    <name type="scientific">Dialister invisus</name>
    <dbReference type="NCBI Taxonomy" id="218538"/>
    <lineage>
        <taxon>Bacteria</taxon>
        <taxon>Bacillati</taxon>
        <taxon>Bacillota</taxon>
        <taxon>Negativicutes</taxon>
        <taxon>Veillonellales</taxon>
        <taxon>Veillonellaceae</taxon>
        <taxon>Dialister</taxon>
    </lineage>
</organism>
<comment type="caution">
    <text evidence="1">The sequence shown here is derived from an EMBL/GenBank/DDBJ whole genome shotgun (WGS) entry which is preliminary data.</text>
</comment>
<reference evidence="1" key="1">
    <citation type="submission" date="2020-04" db="EMBL/GenBank/DDBJ databases">
        <title>Deep metagenomics examines the oral microbiome during advanced dental caries in children, revealing novel taxa and co-occurrences with host molecules.</title>
        <authorList>
            <person name="Baker J.L."/>
            <person name="Morton J.T."/>
            <person name="Dinis M."/>
            <person name="Alvarez R."/>
            <person name="Tran N.C."/>
            <person name="Knight R."/>
            <person name="Edlund A."/>
        </authorList>
    </citation>
    <scope>NUCLEOTIDE SEQUENCE</scope>
    <source>
        <strain evidence="1">JCVI_32_bin.14</strain>
    </source>
</reference>
<evidence type="ECO:0000313" key="2">
    <source>
        <dbReference type="Proteomes" id="UP000757890"/>
    </source>
</evidence>
<evidence type="ECO:0000313" key="1">
    <source>
        <dbReference type="EMBL" id="MBF1128512.1"/>
    </source>
</evidence>
<dbReference type="AlphaFoldDB" id="A0A930B6J7"/>
<gene>
    <name evidence="1" type="ORF">HXL70_00440</name>
</gene>
<sequence>MNIYHFVQRNSLGFLICFVLLLSGCSGNNVRDKFVFGKNRISCNNTTITVLTPFELIANGKQAEISDRNADKIMAEGHNQHIRIFVMGDKNTINESISAAAESAETLLRNNKRVTNLKVEKADDKFNNEDAKVLRFSYVEKAREEKTALTVNEYIFLQDEVIWRVIYQYRTEDPIGRELSAQLAGRIQIGAVF</sequence>
<proteinExistence type="predicted"/>
<dbReference type="Proteomes" id="UP000757890">
    <property type="component" value="Unassembled WGS sequence"/>
</dbReference>
<accession>A0A930B6J7</accession>
<dbReference type="RefSeq" id="WP_227136938.1">
    <property type="nucleotide sequence ID" value="NZ_CATXWY010000002.1"/>
</dbReference>
<protein>
    <submittedName>
        <fullName evidence="1">Uncharacterized protein</fullName>
    </submittedName>
</protein>
<dbReference type="EMBL" id="JABZMK010000001">
    <property type="protein sequence ID" value="MBF1128512.1"/>
    <property type="molecule type" value="Genomic_DNA"/>
</dbReference>